<dbReference type="Proteomes" id="UP000182740">
    <property type="component" value="Unassembled WGS sequence"/>
</dbReference>
<keyword evidence="3" id="KW-1185">Reference proteome</keyword>
<keyword evidence="1" id="KW-0472">Membrane</keyword>
<evidence type="ECO:0000313" key="3">
    <source>
        <dbReference type="Proteomes" id="UP000182740"/>
    </source>
</evidence>
<name>A0A1K1T6S4_9PSEU</name>
<evidence type="ECO:0000256" key="1">
    <source>
        <dbReference type="SAM" id="Phobius"/>
    </source>
</evidence>
<dbReference type="EMBL" id="FPJG01000006">
    <property type="protein sequence ID" value="SFW92071.1"/>
    <property type="molecule type" value="Genomic_DNA"/>
</dbReference>
<reference evidence="3" key="1">
    <citation type="submission" date="2016-11" db="EMBL/GenBank/DDBJ databases">
        <authorList>
            <person name="Varghese N."/>
            <person name="Submissions S."/>
        </authorList>
    </citation>
    <scope>NUCLEOTIDE SEQUENCE [LARGE SCALE GENOMIC DNA]</scope>
    <source>
        <strain evidence="3">DSM 44671</strain>
    </source>
</reference>
<protein>
    <submittedName>
        <fullName evidence="2">Uncharacterized protein</fullName>
    </submittedName>
</protein>
<organism evidence="2 3">
    <name type="scientific">Amycolatopsis australiensis</name>
    <dbReference type="NCBI Taxonomy" id="546364"/>
    <lineage>
        <taxon>Bacteria</taxon>
        <taxon>Bacillati</taxon>
        <taxon>Actinomycetota</taxon>
        <taxon>Actinomycetes</taxon>
        <taxon>Pseudonocardiales</taxon>
        <taxon>Pseudonocardiaceae</taxon>
        <taxon>Amycolatopsis</taxon>
    </lineage>
</organism>
<keyword evidence="1" id="KW-0812">Transmembrane</keyword>
<sequence length="89" mass="9255">MQRPAQVTASRTPAPVQAARVLLTAVAISHLVVPLVMGLKQNTLLAQIAIQQPDFGAAEVARSATIAVTSRATLLSMAFSVVSWSSSPS</sequence>
<accession>A0A1K1T6S4</accession>
<dbReference type="OrthoDB" id="4773623at2"/>
<feature type="transmembrane region" description="Helical" evidence="1">
    <location>
        <begin position="21"/>
        <end position="39"/>
    </location>
</feature>
<gene>
    <name evidence="2" type="ORF">SAMN04489730_8366</name>
</gene>
<dbReference type="AlphaFoldDB" id="A0A1K1T6S4"/>
<proteinExistence type="predicted"/>
<evidence type="ECO:0000313" key="2">
    <source>
        <dbReference type="EMBL" id="SFW92071.1"/>
    </source>
</evidence>
<keyword evidence="1" id="KW-1133">Transmembrane helix</keyword>
<dbReference type="RefSeq" id="WP_072481398.1">
    <property type="nucleotide sequence ID" value="NZ_FPJG01000006.1"/>
</dbReference>